<dbReference type="Pfam" id="PF00557">
    <property type="entry name" value="Peptidase_M24"/>
    <property type="match status" value="1"/>
</dbReference>
<dbReference type="InterPro" id="IPR010081">
    <property type="entry name" value="DiNH2opropionate_NH3_lyase"/>
</dbReference>
<dbReference type="AlphaFoldDB" id="A0AA36J200"/>
<evidence type="ECO:0008006" key="6">
    <source>
        <dbReference type="Google" id="ProtNLM"/>
    </source>
</evidence>
<dbReference type="NCBIfam" id="TIGR01747">
    <property type="entry name" value="diampropi_NH3ly"/>
    <property type="match status" value="1"/>
</dbReference>
<dbReference type="InterPro" id="IPR029149">
    <property type="entry name" value="Creatin/AminoP/Spt16_N"/>
</dbReference>
<dbReference type="SUPFAM" id="SSF55920">
    <property type="entry name" value="Creatinase/aminopeptidase"/>
    <property type="match status" value="1"/>
</dbReference>
<dbReference type="PANTHER" id="PTHR42937">
    <property type="match status" value="1"/>
</dbReference>
<evidence type="ECO:0000313" key="4">
    <source>
        <dbReference type="EMBL" id="CAJ1398147.1"/>
    </source>
</evidence>
<evidence type="ECO:0000259" key="2">
    <source>
        <dbReference type="Pfam" id="PF00557"/>
    </source>
</evidence>
<dbReference type="CDD" id="cd00640">
    <property type="entry name" value="Trp-synth-beta_II"/>
    <property type="match status" value="1"/>
</dbReference>
<dbReference type="Gene3D" id="3.40.350.10">
    <property type="entry name" value="Creatinase/prolidase N-terminal domain"/>
    <property type="match status" value="1"/>
</dbReference>
<feature type="domain" description="Creatinase N-terminal" evidence="3">
    <location>
        <begin position="27"/>
        <end position="165"/>
    </location>
</feature>
<accession>A0AA36J200</accession>
<feature type="domain" description="Tryptophan synthase beta chain-like PALP" evidence="1">
    <location>
        <begin position="422"/>
        <end position="732"/>
    </location>
</feature>
<dbReference type="GO" id="GO:0008838">
    <property type="term" value="F:diaminopropionate ammonia-lyase activity"/>
    <property type="evidence" value="ECO:0007669"/>
    <property type="project" value="InterPro"/>
</dbReference>
<comment type="caution">
    <text evidence="4">The sequence shown here is derived from an EMBL/GenBank/DDBJ whole genome shotgun (WGS) entry which is preliminary data.</text>
</comment>
<dbReference type="CDD" id="cd01066">
    <property type="entry name" value="APP_MetAP"/>
    <property type="match status" value="1"/>
</dbReference>
<organism evidence="4 5">
    <name type="scientific">Effrenium voratum</name>
    <dbReference type="NCBI Taxonomy" id="2562239"/>
    <lineage>
        <taxon>Eukaryota</taxon>
        <taxon>Sar</taxon>
        <taxon>Alveolata</taxon>
        <taxon>Dinophyceae</taxon>
        <taxon>Suessiales</taxon>
        <taxon>Symbiodiniaceae</taxon>
        <taxon>Effrenium</taxon>
    </lineage>
</organism>
<evidence type="ECO:0000259" key="3">
    <source>
        <dbReference type="Pfam" id="PF01321"/>
    </source>
</evidence>
<dbReference type="InterPro" id="IPR001926">
    <property type="entry name" value="TrpB-like_PALP"/>
</dbReference>
<protein>
    <recommendedName>
        <fullName evidence="6">Diaminopropionate ammonia-lyase</fullName>
    </recommendedName>
</protein>
<keyword evidence="5" id="KW-1185">Reference proteome</keyword>
<dbReference type="InterPro" id="IPR036052">
    <property type="entry name" value="TrpB-like_PALP_sf"/>
</dbReference>
<dbReference type="Proteomes" id="UP001178507">
    <property type="component" value="Unassembled WGS sequence"/>
</dbReference>
<feature type="domain" description="Peptidase M24" evidence="2">
    <location>
        <begin position="174"/>
        <end position="383"/>
    </location>
</feature>
<evidence type="ECO:0000313" key="5">
    <source>
        <dbReference type="Proteomes" id="UP001178507"/>
    </source>
</evidence>
<dbReference type="Gene3D" id="3.40.50.1100">
    <property type="match status" value="3"/>
</dbReference>
<dbReference type="EMBL" id="CAUJNA010003292">
    <property type="protein sequence ID" value="CAJ1398147.1"/>
    <property type="molecule type" value="Genomic_DNA"/>
</dbReference>
<gene>
    <name evidence="4" type="ORF">EVOR1521_LOCUS22009</name>
</gene>
<dbReference type="InterPro" id="IPR000994">
    <property type="entry name" value="Pept_M24"/>
</dbReference>
<proteinExistence type="predicted"/>
<dbReference type="SUPFAM" id="SSF53092">
    <property type="entry name" value="Creatinase/prolidase N-terminal domain"/>
    <property type="match status" value="1"/>
</dbReference>
<dbReference type="Pfam" id="PF00291">
    <property type="entry name" value="PALP"/>
    <property type="match status" value="1"/>
</dbReference>
<sequence length="808" mass="87520">MASSARVPPMPSSRIPLPFSPEEYAGRLQRVREGMQKEQLDLVVLTEPENIFYLTGYQTVGEPQIQALLLPAEGAPSLVTRLLEVTNATFRSNLQPQNLHVYADFESGIDKVCELLQSFQVSRLGLEMQSRRLLARHWTKLEALAKTKGMKLCEASHLVPRLRLVKTPAELAVLRRACGVCAAGVLAGQEASAGETETEIAGKAYQAMAKVGGEYPAFPPFVCIGQNGCLGHYPGSSSGGVLREGEVLFLEIGGCFERYHGAMMRTCFVGHQLPPLLQQAEAAVVAAMDVAAKAMKPGAKAKEVDQVARAALTRADKAWTMSLRSGYSIGIGFYTDWGEAEHFKMDPGSEQVLEEGMVIHLIPWVQVPEYGGVGLSDTVLVTKSGAVSLFEKQIPRKIRLIPPPAERPFGPEQAQRVRRVLGLEPTPLVKLELKDFEGLKSVYVKDESKRMGLQAFKVVGGAYAMLRFMCKRLALPLPEGAKGAEEVQRLYVERFGATTFVTATDGNHGRGVAWAARKFRQKAVVYMPKGSAQQRLQHVLDLGAQAEITELNYDDTVEMAFKQGQDQGWVVLQDTTAPGYTEIPEWIMQGYTAMVDEAVEATEKEGSITHVVLQMGVGSMAAAVVGYFTARFGVSNGSPSQCPRFLVIEPWNAACGFESAKAGEMRSVEGDLETMVAGLACGVPSSLAWPVLAEFGHAFLRLKDGLAGNGMRLLRQSGVEAGECGGAACGVLQHLMKPSCASWREELGLNSESKVLLINTEGATDPANYQLQMTLPDVEGPELLEMVLGPARKASNGASSSSKRQRVA</sequence>
<evidence type="ECO:0000259" key="1">
    <source>
        <dbReference type="Pfam" id="PF00291"/>
    </source>
</evidence>
<reference evidence="4" key="1">
    <citation type="submission" date="2023-08" db="EMBL/GenBank/DDBJ databases">
        <authorList>
            <person name="Chen Y."/>
            <person name="Shah S."/>
            <person name="Dougan E. K."/>
            <person name="Thang M."/>
            <person name="Chan C."/>
        </authorList>
    </citation>
    <scope>NUCLEOTIDE SEQUENCE</scope>
</reference>
<dbReference type="PANTHER" id="PTHR42937:SF1">
    <property type="entry name" value="DIAMINOPROPIONATE AMMONIA-LYASE"/>
    <property type="match status" value="1"/>
</dbReference>
<dbReference type="GO" id="GO:0030170">
    <property type="term" value="F:pyridoxal phosphate binding"/>
    <property type="evidence" value="ECO:0007669"/>
    <property type="project" value="InterPro"/>
</dbReference>
<dbReference type="Gene3D" id="3.90.230.10">
    <property type="entry name" value="Creatinase/methionine aminopeptidase superfamily"/>
    <property type="match status" value="1"/>
</dbReference>
<dbReference type="SUPFAM" id="SSF53686">
    <property type="entry name" value="Tryptophan synthase beta subunit-like PLP-dependent enzymes"/>
    <property type="match status" value="1"/>
</dbReference>
<dbReference type="InterPro" id="IPR000587">
    <property type="entry name" value="Creatinase_N"/>
</dbReference>
<dbReference type="Pfam" id="PF01321">
    <property type="entry name" value="Creatinase_N"/>
    <property type="match status" value="1"/>
</dbReference>
<dbReference type="InterPro" id="IPR036005">
    <property type="entry name" value="Creatinase/aminopeptidase-like"/>
</dbReference>
<dbReference type="NCBIfam" id="NF006058">
    <property type="entry name" value="PRK08206.1"/>
    <property type="match status" value="1"/>
</dbReference>
<name>A0AA36J200_9DINO</name>